<dbReference type="Proteomes" id="UP000295192">
    <property type="component" value="Unassembled WGS sequence"/>
</dbReference>
<proteinExistence type="predicted"/>
<comment type="caution">
    <text evidence="2">The sequence shown here is derived from an EMBL/GenBank/DDBJ whole genome shotgun (WGS) entry which is preliminary data.</text>
</comment>
<feature type="transmembrane region" description="Helical" evidence="1">
    <location>
        <begin position="142"/>
        <end position="165"/>
    </location>
</feature>
<dbReference type="EMBL" id="LSRL02000021">
    <property type="protein sequence ID" value="TDG49655.1"/>
    <property type="molecule type" value="Genomic_DNA"/>
</dbReference>
<gene>
    <name evidence="2" type="ORF">AWZ03_003893</name>
</gene>
<evidence type="ECO:0000256" key="1">
    <source>
        <dbReference type="SAM" id="Phobius"/>
    </source>
</evidence>
<reference evidence="2 3" key="1">
    <citation type="journal article" date="2019" name="J. Hered.">
        <title>An Improved Genome Assembly for Drosophila navojoa, the Basal Species in the mojavensis Cluster.</title>
        <authorList>
            <person name="Vanderlinde T."/>
            <person name="Dupim E.G."/>
            <person name="Nazario-Yepiz N.O."/>
            <person name="Carvalho A.B."/>
        </authorList>
    </citation>
    <scope>NUCLEOTIDE SEQUENCE [LARGE SCALE GENOMIC DNA]</scope>
    <source>
        <strain evidence="2">Navoj_Jal97</strain>
        <tissue evidence="2">Whole organism</tissue>
    </source>
</reference>
<accession>A0A484BP48</accession>
<dbReference type="OMA" id="CWMEEDT"/>
<evidence type="ECO:0000313" key="2">
    <source>
        <dbReference type="EMBL" id="TDG49655.1"/>
    </source>
</evidence>
<keyword evidence="1" id="KW-0472">Membrane</keyword>
<feature type="transmembrane region" description="Helical" evidence="1">
    <location>
        <begin position="97"/>
        <end position="122"/>
    </location>
</feature>
<evidence type="ECO:0000313" key="3">
    <source>
        <dbReference type="Proteomes" id="UP000295192"/>
    </source>
</evidence>
<keyword evidence="3" id="KW-1185">Reference proteome</keyword>
<sequence length="186" mass="22186">MSVFVCEFLFKIFIAYLCFLNLANITAKRPYTLTHQYKTFLGIPYAAYQVLEIHEREYQYTLPAIAAALACMGCDTLHSLCLRFVSSEKFHQRLWKWIIRFFWLSKSLWLALYLIGFVSILHDHHQLYLATYGLQLDNAEDMLTSLKCQFVWQTTVFIFAILCWMEEDTLSKNYYKLLVYEHDYHI</sequence>
<organism evidence="2 3">
    <name type="scientific">Drosophila navojoa</name>
    <name type="common">Fruit fly</name>
    <dbReference type="NCBI Taxonomy" id="7232"/>
    <lineage>
        <taxon>Eukaryota</taxon>
        <taxon>Metazoa</taxon>
        <taxon>Ecdysozoa</taxon>
        <taxon>Arthropoda</taxon>
        <taxon>Hexapoda</taxon>
        <taxon>Insecta</taxon>
        <taxon>Pterygota</taxon>
        <taxon>Neoptera</taxon>
        <taxon>Endopterygota</taxon>
        <taxon>Diptera</taxon>
        <taxon>Brachycera</taxon>
        <taxon>Muscomorpha</taxon>
        <taxon>Ephydroidea</taxon>
        <taxon>Drosophilidae</taxon>
        <taxon>Drosophila</taxon>
    </lineage>
</organism>
<feature type="transmembrane region" description="Helical" evidence="1">
    <location>
        <begin position="9"/>
        <end position="27"/>
    </location>
</feature>
<name>A0A484BP48_DRONA</name>
<keyword evidence="1" id="KW-0812">Transmembrane</keyword>
<dbReference type="AlphaFoldDB" id="A0A484BP48"/>
<keyword evidence="1" id="KW-1133">Transmembrane helix</keyword>
<protein>
    <submittedName>
        <fullName evidence="2">Uncharacterized protein</fullName>
    </submittedName>
</protein>